<organism evidence="2 3">
    <name type="scientific">Streblomastix strix</name>
    <dbReference type="NCBI Taxonomy" id="222440"/>
    <lineage>
        <taxon>Eukaryota</taxon>
        <taxon>Metamonada</taxon>
        <taxon>Preaxostyla</taxon>
        <taxon>Oxymonadida</taxon>
        <taxon>Streblomastigidae</taxon>
        <taxon>Streblomastix</taxon>
    </lineage>
</organism>
<feature type="region of interest" description="Disordered" evidence="1">
    <location>
        <begin position="55"/>
        <end position="79"/>
    </location>
</feature>
<sequence>MKNKPVAIKACMHRFCEDCAKTAIQNMKIGVAYIKIPGVLNKTDSTAQKTLNRKNSVNSNSHTHQSPHSQSSHGAQHAVTSPAQLNALKQKRLEALKSMARFFEPEMIEQMEQELKVGQKEETPKMNRQLSQQKISGQTPKNNKGQLNDQYGYDNEYQSEEDRPTSPIDIISDEKDDDCKIASFFQPNKICFTFKF</sequence>
<dbReference type="AlphaFoldDB" id="A0A5J4W7U3"/>
<gene>
    <name evidence="2" type="ORF">EZS28_013772</name>
</gene>
<evidence type="ECO:0000256" key="1">
    <source>
        <dbReference type="SAM" id="MobiDB-lite"/>
    </source>
</evidence>
<dbReference type="EMBL" id="SNRW01003136">
    <property type="protein sequence ID" value="KAA6390702.1"/>
    <property type="molecule type" value="Genomic_DNA"/>
</dbReference>
<feature type="compositionally biased region" description="Low complexity" evidence="1">
    <location>
        <begin position="59"/>
        <end position="77"/>
    </location>
</feature>
<comment type="caution">
    <text evidence="2">The sequence shown here is derived from an EMBL/GenBank/DDBJ whole genome shotgun (WGS) entry which is preliminary data.</text>
</comment>
<name>A0A5J4W7U3_9EUKA</name>
<evidence type="ECO:0000313" key="3">
    <source>
        <dbReference type="Proteomes" id="UP000324800"/>
    </source>
</evidence>
<reference evidence="2 3" key="1">
    <citation type="submission" date="2019-03" db="EMBL/GenBank/DDBJ databases">
        <title>Single cell metagenomics reveals metabolic interactions within the superorganism composed of flagellate Streblomastix strix and complex community of Bacteroidetes bacteria on its surface.</title>
        <authorList>
            <person name="Treitli S.C."/>
            <person name="Kolisko M."/>
            <person name="Husnik F."/>
            <person name="Keeling P."/>
            <person name="Hampl V."/>
        </authorList>
    </citation>
    <scope>NUCLEOTIDE SEQUENCE [LARGE SCALE GENOMIC DNA]</scope>
    <source>
        <strain evidence="2">ST1C</strain>
    </source>
</reference>
<feature type="region of interest" description="Disordered" evidence="1">
    <location>
        <begin position="118"/>
        <end position="167"/>
    </location>
</feature>
<dbReference type="Proteomes" id="UP000324800">
    <property type="component" value="Unassembled WGS sequence"/>
</dbReference>
<protein>
    <submittedName>
        <fullName evidence="2">Uncharacterized protein</fullName>
    </submittedName>
</protein>
<proteinExistence type="predicted"/>
<feature type="compositionally biased region" description="Polar residues" evidence="1">
    <location>
        <begin position="126"/>
        <end position="149"/>
    </location>
</feature>
<evidence type="ECO:0000313" key="2">
    <source>
        <dbReference type="EMBL" id="KAA6390702.1"/>
    </source>
</evidence>
<accession>A0A5J4W7U3</accession>